<feature type="transmembrane region" description="Helical" evidence="5">
    <location>
        <begin position="282"/>
        <end position="303"/>
    </location>
</feature>
<protein>
    <submittedName>
        <fullName evidence="6">Uncharacterized protein</fullName>
    </submittedName>
</protein>
<dbReference type="Proteomes" id="UP000290288">
    <property type="component" value="Unassembled WGS sequence"/>
</dbReference>
<dbReference type="EMBL" id="SDEE01000056">
    <property type="protein sequence ID" value="RXW22931.1"/>
    <property type="molecule type" value="Genomic_DNA"/>
</dbReference>
<sequence>MTVLTDIPYTSLLQDTNAATDLTTSLMPFVDPSSHLSIPVGIIIGLLASFVQSLGLTIQRKSHVIEQSLPEHRRRVEHRRPLWLLGFAIFISSNLLGSLVQIASLPVVILAPLGAVSLLWNAFFARLILGDVFSPWMILGTILIAGGAILIAVFGIVPEPTRSLEDLLALFRRPAFAAYFSTLAFVVVVSLAITHITEFTLARRLAELTPEEDDDSLILTPSSNTIDLPQTNGPSSLAADAADHQAVGTATERTPLLHDSKANAIESSATDATLQSLNRRRLLVAISYASFSGILSGMCLIFAKSGVELLLLTLAGSNQFWRWEAWVLLLGLGILALLQLWYLHKALILADPTLVCPSAFCFYNLSSIVNGLVYYDQISLIKPLHLGLVVVGIVVLLGGVWVVSIQAGGGGVDVGTWSEEAELLGPDGTFCEEPESAVYESTDGAQEIRLSQSRRAKDSTTATGCPFNATRLADVSYAIYTAPPTGLERAPLPSP</sequence>
<evidence type="ECO:0000256" key="1">
    <source>
        <dbReference type="ARBA" id="ARBA00004141"/>
    </source>
</evidence>
<comment type="subcellular location">
    <subcellularLocation>
        <location evidence="1">Membrane</location>
        <topology evidence="1">Multi-pass membrane protein</topology>
    </subcellularLocation>
</comment>
<dbReference type="InterPro" id="IPR008521">
    <property type="entry name" value="Mg_trans_NIPA"/>
</dbReference>
<keyword evidence="2 5" id="KW-0812">Transmembrane</keyword>
<feature type="transmembrane region" description="Helical" evidence="5">
    <location>
        <begin position="354"/>
        <end position="375"/>
    </location>
</feature>
<evidence type="ECO:0000256" key="2">
    <source>
        <dbReference type="ARBA" id="ARBA00022692"/>
    </source>
</evidence>
<keyword evidence="3 5" id="KW-1133">Transmembrane helix</keyword>
<feature type="transmembrane region" description="Helical" evidence="5">
    <location>
        <begin position="136"/>
        <end position="156"/>
    </location>
</feature>
<dbReference type="GO" id="GO:0015095">
    <property type="term" value="F:magnesium ion transmembrane transporter activity"/>
    <property type="evidence" value="ECO:0007669"/>
    <property type="project" value="InterPro"/>
</dbReference>
<keyword evidence="4 5" id="KW-0472">Membrane</keyword>
<dbReference type="AlphaFoldDB" id="A0A4Q2DTI2"/>
<feature type="transmembrane region" description="Helical" evidence="5">
    <location>
        <begin position="109"/>
        <end position="129"/>
    </location>
</feature>
<evidence type="ECO:0000313" key="6">
    <source>
        <dbReference type="EMBL" id="RXW22931.1"/>
    </source>
</evidence>
<organism evidence="6 7">
    <name type="scientific">Candolleomyces aberdarensis</name>
    <dbReference type="NCBI Taxonomy" id="2316362"/>
    <lineage>
        <taxon>Eukaryota</taxon>
        <taxon>Fungi</taxon>
        <taxon>Dikarya</taxon>
        <taxon>Basidiomycota</taxon>
        <taxon>Agaricomycotina</taxon>
        <taxon>Agaricomycetes</taxon>
        <taxon>Agaricomycetidae</taxon>
        <taxon>Agaricales</taxon>
        <taxon>Agaricineae</taxon>
        <taxon>Psathyrellaceae</taxon>
        <taxon>Candolleomyces</taxon>
    </lineage>
</organism>
<dbReference type="PANTHER" id="PTHR12570">
    <property type="match status" value="1"/>
</dbReference>
<feature type="transmembrane region" description="Helical" evidence="5">
    <location>
        <begin position="176"/>
        <end position="196"/>
    </location>
</feature>
<comment type="caution">
    <text evidence="6">The sequence shown here is derived from an EMBL/GenBank/DDBJ whole genome shotgun (WGS) entry which is preliminary data.</text>
</comment>
<evidence type="ECO:0000256" key="5">
    <source>
        <dbReference type="SAM" id="Phobius"/>
    </source>
</evidence>
<dbReference type="Pfam" id="PF05653">
    <property type="entry name" value="Mg_trans_NIPA"/>
    <property type="match status" value="2"/>
</dbReference>
<dbReference type="SUPFAM" id="SSF103481">
    <property type="entry name" value="Multidrug resistance efflux transporter EmrE"/>
    <property type="match status" value="1"/>
</dbReference>
<reference evidence="6 7" key="1">
    <citation type="submission" date="2019-01" db="EMBL/GenBank/DDBJ databases">
        <title>Draft genome sequence of Psathyrella aberdarensis IHI B618.</title>
        <authorList>
            <person name="Buettner E."/>
            <person name="Kellner H."/>
        </authorList>
    </citation>
    <scope>NUCLEOTIDE SEQUENCE [LARGE SCALE GENOMIC DNA]</scope>
    <source>
        <strain evidence="6 7">IHI B618</strain>
    </source>
</reference>
<evidence type="ECO:0000256" key="4">
    <source>
        <dbReference type="ARBA" id="ARBA00023136"/>
    </source>
</evidence>
<feature type="transmembrane region" description="Helical" evidence="5">
    <location>
        <begin position="323"/>
        <end position="342"/>
    </location>
</feature>
<feature type="transmembrane region" description="Helical" evidence="5">
    <location>
        <begin position="82"/>
        <end position="103"/>
    </location>
</feature>
<feature type="transmembrane region" description="Helical" evidence="5">
    <location>
        <begin position="381"/>
        <end position="403"/>
    </location>
</feature>
<accession>A0A4Q2DTI2</accession>
<keyword evidence="7" id="KW-1185">Reference proteome</keyword>
<dbReference type="InterPro" id="IPR037185">
    <property type="entry name" value="EmrE-like"/>
</dbReference>
<gene>
    <name evidence="6" type="ORF">EST38_g2922</name>
</gene>
<proteinExistence type="predicted"/>
<feature type="transmembrane region" description="Helical" evidence="5">
    <location>
        <begin position="36"/>
        <end position="58"/>
    </location>
</feature>
<dbReference type="PANTHER" id="PTHR12570:SF86">
    <property type="entry name" value="ADR321CP"/>
    <property type="match status" value="1"/>
</dbReference>
<dbReference type="GO" id="GO:0016020">
    <property type="term" value="C:membrane"/>
    <property type="evidence" value="ECO:0007669"/>
    <property type="project" value="UniProtKB-SubCell"/>
</dbReference>
<name>A0A4Q2DTI2_9AGAR</name>
<evidence type="ECO:0000313" key="7">
    <source>
        <dbReference type="Proteomes" id="UP000290288"/>
    </source>
</evidence>
<dbReference type="OrthoDB" id="2504919at2759"/>
<evidence type="ECO:0000256" key="3">
    <source>
        <dbReference type="ARBA" id="ARBA00022989"/>
    </source>
</evidence>